<gene>
    <name evidence="2" type="ordered locus">CpB0587</name>
</gene>
<organism evidence="2 3">
    <name type="scientific">Chlamydia pneumoniae</name>
    <name type="common">Chlamydophila pneumoniae</name>
    <dbReference type="NCBI Taxonomy" id="83558"/>
    <lineage>
        <taxon>Bacteria</taxon>
        <taxon>Pseudomonadati</taxon>
        <taxon>Chlamydiota</taxon>
        <taxon>Chlamydiia</taxon>
        <taxon>Chlamydiales</taxon>
        <taxon>Chlamydiaceae</taxon>
        <taxon>Chlamydia/Chlamydophila group</taxon>
        <taxon>Chlamydia</taxon>
    </lineage>
</organism>
<keyword evidence="1" id="KW-0812">Transmembrane</keyword>
<feature type="transmembrane region" description="Helical" evidence="1">
    <location>
        <begin position="64"/>
        <end position="84"/>
    </location>
</feature>
<accession>A0ABM5LCT3</accession>
<dbReference type="Proteomes" id="UP000000424">
    <property type="component" value="Chromosome"/>
</dbReference>
<dbReference type="RefSeq" id="WP_010883203.1">
    <property type="nucleotide sequence ID" value="NC_005043.1"/>
</dbReference>
<sequence>MKFPRISISDLIPTQMVIWWRGGGNVHYVPNAQNLPKKILGGVLACFGLALLGCAAFAAGVCQTIFPCIGLMILGLVLLGFAYLQYSKGWSRFERPLFRETKVFEKPINWLGCLSLLQSWKKIRPGCYYHPGCPQVEICEGSQEIVTKIFQKKSDRNTSIFLIQEMDQIALRQGIEKSSLSRKTFAIDPSVVSSLLSEIQREEQQYLDPKVISWSSEDQASDRTHPKSAIYVNISDAAQEPQGRCYIDAYTKAFFTVLDQIGDPNIVKKHTIYVLTPILGVPDALPKEEQENLKLLSQAAFLYSAEQVAKRMREEKQDSIRIKFIFTDPTSPTSLYFSPHHSSTPHSVTPISLSGFVGEQESYTFA</sequence>
<reference evidence="2" key="1">
    <citation type="submission" date="2002-05" db="EMBL/GenBank/DDBJ databases">
        <title>The genome sequence of Chlamydia pneumoniae TW183 and comparison with other Chlamydia strains based on whole genome sequence analysis.</title>
        <authorList>
            <person name="Geng M.M."/>
            <person name="Schuhmacher A."/>
            <person name="Muehldorfer I."/>
            <person name="Bensch K.W."/>
            <person name="Schaefer K.P."/>
            <person name="Schneider S."/>
            <person name="Pohl T."/>
            <person name="Essig A."/>
            <person name="Marre R."/>
            <person name="Melchers K."/>
        </authorList>
    </citation>
    <scope>NUCLEOTIDE SEQUENCE [LARGE SCALE GENOMIC DNA]</scope>
    <source>
        <strain evidence="2">TW-183</strain>
    </source>
</reference>
<evidence type="ECO:0000256" key="1">
    <source>
        <dbReference type="SAM" id="Phobius"/>
    </source>
</evidence>
<evidence type="ECO:0000313" key="2">
    <source>
        <dbReference type="EMBL" id="AAP98516.1"/>
    </source>
</evidence>
<keyword evidence="3" id="KW-1185">Reference proteome</keyword>
<dbReference type="EMBL" id="AE009440">
    <property type="protein sequence ID" value="AAP98516.1"/>
    <property type="molecule type" value="Genomic_DNA"/>
</dbReference>
<proteinExistence type="predicted"/>
<evidence type="ECO:0000313" key="3">
    <source>
        <dbReference type="Proteomes" id="UP000000424"/>
    </source>
</evidence>
<keyword evidence="1" id="KW-1133">Transmembrane helix</keyword>
<dbReference type="GeneID" id="45050609"/>
<protein>
    <submittedName>
        <fullName evidence="2">Sensory transduction regulatory protein</fullName>
    </submittedName>
</protein>
<keyword evidence="1" id="KW-0472">Membrane</keyword>
<feature type="transmembrane region" description="Helical" evidence="1">
    <location>
        <begin position="39"/>
        <end position="58"/>
    </location>
</feature>
<name>A0ABM5LCT3_CHLPN</name>